<dbReference type="InterPro" id="IPR011075">
    <property type="entry name" value="TetR_C"/>
</dbReference>
<proteinExistence type="predicted"/>
<dbReference type="PROSITE" id="PS50977">
    <property type="entry name" value="HTH_TETR_2"/>
    <property type="match status" value="1"/>
</dbReference>
<dbReference type="InterPro" id="IPR009057">
    <property type="entry name" value="Homeodomain-like_sf"/>
</dbReference>
<gene>
    <name evidence="6" type="ORF">HNQ77_004799</name>
</gene>
<dbReference type="Proteomes" id="UP000538666">
    <property type="component" value="Unassembled WGS sequence"/>
</dbReference>
<dbReference type="InterPro" id="IPR036271">
    <property type="entry name" value="Tet_transcr_reg_TetR-rel_C_sf"/>
</dbReference>
<dbReference type="InterPro" id="IPR001647">
    <property type="entry name" value="HTH_TetR"/>
</dbReference>
<dbReference type="Pfam" id="PF16925">
    <property type="entry name" value="TetR_C_13"/>
    <property type="match status" value="1"/>
</dbReference>
<dbReference type="PANTHER" id="PTHR47506">
    <property type="entry name" value="TRANSCRIPTIONAL REGULATORY PROTEIN"/>
    <property type="match status" value="1"/>
</dbReference>
<dbReference type="Gene3D" id="1.10.357.10">
    <property type="entry name" value="Tetracycline Repressor, domain 2"/>
    <property type="match status" value="1"/>
</dbReference>
<dbReference type="Pfam" id="PF00440">
    <property type="entry name" value="TetR_N"/>
    <property type="match status" value="1"/>
</dbReference>
<dbReference type="AlphaFoldDB" id="A0A841K8C3"/>
<comment type="caution">
    <text evidence="6">The sequence shown here is derived from an EMBL/GenBank/DDBJ whole genome shotgun (WGS) entry which is preliminary data.</text>
</comment>
<keyword evidence="3" id="KW-0804">Transcription</keyword>
<name>A0A841K8C3_9BACT</name>
<keyword evidence="1" id="KW-0805">Transcription regulation</keyword>
<keyword evidence="7" id="KW-1185">Reference proteome</keyword>
<evidence type="ECO:0000313" key="6">
    <source>
        <dbReference type="EMBL" id="MBB6146818.1"/>
    </source>
</evidence>
<accession>A0A841K8C3</accession>
<evidence type="ECO:0000256" key="4">
    <source>
        <dbReference type="PROSITE-ProRule" id="PRU00335"/>
    </source>
</evidence>
<evidence type="ECO:0000256" key="3">
    <source>
        <dbReference type="ARBA" id="ARBA00023163"/>
    </source>
</evidence>
<evidence type="ECO:0000259" key="5">
    <source>
        <dbReference type="PROSITE" id="PS50977"/>
    </source>
</evidence>
<dbReference type="Gene3D" id="1.10.10.60">
    <property type="entry name" value="Homeodomain-like"/>
    <property type="match status" value="1"/>
</dbReference>
<protein>
    <submittedName>
        <fullName evidence="6">AcrR family transcriptional regulator</fullName>
    </submittedName>
</protein>
<evidence type="ECO:0000313" key="7">
    <source>
        <dbReference type="Proteomes" id="UP000538666"/>
    </source>
</evidence>
<organism evidence="6 7">
    <name type="scientific">Silvibacterium bohemicum</name>
    <dbReference type="NCBI Taxonomy" id="1577686"/>
    <lineage>
        <taxon>Bacteria</taxon>
        <taxon>Pseudomonadati</taxon>
        <taxon>Acidobacteriota</taxon>
        <taxon>Terriglobia</taxon>
        <taxon>Terriglobales</taxon>
        <taxon>Acidobacteriaceae</taxon>
        <taxon>Silvibacterium</taxon>
    </lineage>
</organism>
<dbReference type="EMBL" id="JACHEK010000011">
    <property type="protein sequence ID" value="MBB6146818.1"/>
    <property type="molecule type" value="Genomic_DNA"/>
</dbReference>
<dbReference type="SUPFAM" id="SSF48498">
    <property type="entry name" value="Tetracyclin repressor-like, C-terminal domain"/>
    <property type="match status" value="1"/>
</dbReference>
<feature type="DNA-binding region" description="H-T-H motif" evidence="4">
    <location>
        <begin position="29"/>
        <end position="48"/>
    </location>
</feature>
<sequence length="191" mass="20956">MPRHKEFDQEKALRGAIAAFSQKGFAATSTDDLVAAMNIGRQSMYDTFGDKRALFLKALEFYSRESIGVIVAELRKPGSPLGNIRNVLIQFTERKDLSPPYGCMGVNAICEFGLTDREVLAAMQDAARLERQVLLDTLRRAKKEGELSADTDLAGLADFIDVTLSGLRVAAKGGMSRAALKRIVEIANRVF</sequence>
<evidence type="ECO:0000256" key="2">
    <source>
        <dbReference type="ARBA" id="ARBA00023125"/>
    </source>
</evidence>
<reference evidence="6 7" key="1">
    <citation type="submission" date="2020-08" db="EMBL/GenBank/DDBJ databases">
        <title>Genomic Encyclopedia of Type Strains, Phase IV (KMG-IV): sequencing the most valuable type-strain genomes for metagenomic binning, comparative biology and taxonomic classification.</title>
        <authorList>
            <person name="Goeker M."/>
        </authorList>
    </citation>
    <scope>NUCLEOTIDE SEQUENCE [LARGE SCALE GENOMIC DNA]</scope>
    <source>
        <strain evidence="6 7">DSM 103733</strain>
    </source>
</reference>
<dbReference type="RefSeq" id="WP_184085230.1">
    <property type="nucleotide sequence ID" value="NZ_JACHEK010000011.1"/>
</dbReference>
<dbReference type="GO" id="GO:0003677">
    <property type="term" value="F:DNA binding"/>
    <property type="evidence" value="ECO:0007669"/>
    <property type="project" value="UniProtKB-UniRule"/>
</dbReference>
<feature type="domain" description="HTH tetR-type" evidence="5">
    <location>
        <begin position="6"/>
        <end position="66"/>
    </location>
</feature>
<evidence type="ECO:0000256" key="1">
    <source>
        <dbReference type="ARBA" id="ARBA00023015"/>
    </source>
</evidence>
<dbReference type="PANTHER" id="PTHR47506:SF1">
    <property type="entry name" value="HTH-TYPE TRANSCRIPTIONAL REGULATOR YJDC"/>
    <property type="match status" value="1"/>
</dbReference>
<keyword evidence="2 4" id="KW-0238">DNA-binding</keyword>
<dbReference type="SUPFAM" id="SSF46689">
    <property type="entry name" value="Homeodomain-like"/>
    <property type="match status" value="1"/>
</dbReference>